<dbReference type="InterPro" id="IPR002102">
    <property type="entry name" value="Cohesin_dom"/>
</dbReference>
<dbReference type="Proteomes" id="UP000009296">
    <property type="component" value="Chromosome"/>
</dbReference>
<dbReference type="OrthoDB" id="59577at2157"/>
<gene>
    <name evidence="2" type="ordered locus">Metok_1621</name>
</gene>
<dbReference type="KEGG" id="mok:Metok_1621"/>
<proteinExistence type="predicted"/>
<dbReference type="eggNOG" id="arCOG09552">
    <property type="taxonomic scope" value="Archaea"/>
</dbReference>
<evidence type="ECO:0000313" key="2">
    <source>
        <dbReference type="EMBL" id="AEH07583.1"/>
    </source>
</evidence>
<reference evidence="2" key="1">
    <citation type="submission" date="2011-05" db="EMBL/GenBank/DDBJ databases">
        <title>Complete sequence of chromosome of Methanothermococcus okinawensis IH1.</title>
        <authorList>
            <consortium name="US DOE Joint Genome Institute"/>
            <person name="Lucas S."/>
            <person name="Han J."/>
            <person name="Lapidus A."/>
            <person name="Cheng J.-F."/>
            <person name="Goodwin L."/>
            <person name="Pitluck S."/>
            <person name="Peters L."/>
            <person name="Mikhailova N."/>
            <person name="Held B."/>
            <person name="Han C."/>
            <person name="Tapia R."/>
            <person name="Land M."/>
            <person name="Hauser L."/>
            <person name="Kyrpides N."/>
            <person name="Ivanova N."/>
            <person name="Pagani I."/>
            <person name="Sieprawska-Lupa M."/>
            <person name="Takai K."/>
            <person name="Miyazaki J."/>
            <person name="Whitman W."/>
            <person name="Woyke T."/>
        </authorList>
    </citation>
    <scope>NUCLEOTIDE SEQUENCE</scope>
    <source>
        <strain evidence="2">IH1</strain>
    </source>
</reference>
<dbReference type="SUPFAM" id="SSF49384">
    <property type="entry name" value="Carbohydrate-binding domain"/>
    <property type="match status" value="1"/>
</dbReference>
<dbReference type="GO" id="GO:0000272">
    <property type="term" value="P:polysaccharide catabolic process"/>
    <property type="evidence" value="ECO:0007669"/>
    <property type="project" value="InterPro"/>
</dbReference>
<organism evidence="2 3">
    <name type="scientific">Methanothermococcus okinawensis (strain DSM 14208 / JCM 11175 / IH1)</name>
    <dbReference type="NCBI Taxonomy" id="647113"/>
    <lineage>
        <taxon>Archaea</taxon>
        <taxon>Methanobacteriati</taxon>
        <taxon>Methanobacteriota</taxon>
        <taxon>Methanomada group</taxon>
        <taxon>Methanococci</taxon>
        <taxon>Methanococcales</taxon>
        <taxon>Methanococcaceae</taxon>
        <taxon>Methanothermococcus</taxon>
    </lineage>
</organism>
<protein>
    <recommendedName>
        <fullName evidence="1">Cohesin domain-containing protein</fullName>
    </recommendedName>
</protein>
<keyword evidence="3" id="KW-1185">Reference proteome</keyword>
<dbReference type="InterPro" id="IPR008965">
    <property type="entry name" value="CBM2/CBM3_carb-bd_dom_sf"/>
</dbReference>
<dbReference type="GeneID" id="10773779"/>
<dbReference type="GO" id="GO:0030246">
    <property type="term" value="F:carbohydrate binding"/>
    <property type="evidence" value="ECO:0007669"/>
    <property type="project" value="InterPro"/>
</dbReference>
<evidence type="ECO:0000313" key="3">
    <source>
        <dbReference type="Proteomes" id="UP000009296"/>
    </source>
</evidence>
<dbReference type="RefSeq" id="WP_013867757.1">
    <property type="nucleotide sequence ID" value="NC_015636.1"/>
</dbReference>
<sequence>MAKLNPEYIISKTGETFNISLEVDDIPNCGGFETIITYNKSILNLTAITLSNVSNNANLRMINTSSGLISLVWFSNLPNNNFKVATLTFKALNSGNGNISLQKTTICDSNGTKYSNIITKVTNYCIISRTTIHLKKGWNAISLPHRNNITFDNPSNVVEIITYYNNSWKLNRENNLKVLYGYYIFCKNDTIMNILYNSNSEPSNPPSRIVYPGYNLVGVNPAINDYENYNGKVKLSDYILSINNTWIQILDLDGRIYTRNDNISNVYLEPYKIYWLGMSKKDTLLGRNVN</sequence>
<evidence type="ECO:0000259" key="1">
    <source>
        <dbReference type="Pfam" id="PF00963"/>
    </source>
</evidence>
<dbReference type="eggNOG" id="arCOG06738">
    <property type="taxonomic scope" value="Archaea"/>
</dbReference>
<dbReference type="CDD" id="cd08547">
    <property type="entry name" value="Type_II_cohesin"/>
    <property type="match status" value="1"/>
</dbReference>
<dbReference type="STRING" id="647113.Metok_1621"/>
<name>F8AKW1_METOI</name>
<dbReference type="AlphaFoldDB" id="F8AKW1"/>
<dbReference type="Gene3D" id="2.60.40.680">
    <property type="match status" value="1"/>
</dbReference>
<dbReference type="Pfam" id="PF00963">
    <property type="entry name" value="Cohesin"/>
    <property type="match status" value="1"/>
</dbReference>
<dbReference type="HOGENOM" id="CLU_958509_0_0_2"/>
<dbReference type="EMBL" id="CP002792">
    <property type="protein sequence ID" value="AEH07583.1"/>
    <property type="molecule type" value="Genomic_DNA"/>
</dbReference>
<feature type="domain" description="Cohesin" evidence="1">
    <location>
        <begin position="12"/>
        <end position="112"/>
    </location>
</feature>
<accession>F8AKW1</accession>